<accession>W1PW08</accession>
<keyword evidence="3" id="KW-1185">Reference proteome</keyword>
<proteinExistence type="predicted"/>
<dbReference type="Proteomes" id="UP000017836">
    <property type="component" value="Unassembled WGS sequence"/>
</dbReference>
<sequence length="207" mass="22149">MASVTNSVDGSHSEGLCEGLDPVGPHEGMVVMDHSSMLCPEEPPSGTGCVKIPSVTVRLAIFGKAPPLSPFPVVGKKVAFYKYSHSLVLWLLAVVVAGQYQASVVAFNLLLFGVAKMYPLFHRSAARKAHSSPRPMFNLLVVDPLAMVIVDENEGVCDFEEGEIVPEIGLACVELDSQSVEENGPFVDDHGHALVEVAISTPLKVIR</sequence>
<dbReference type="EMBL" id="KI392616">
    <property type="protein sequence ID" value="ERN12278.1"/>
    <property type="molecule type" value="Genomic_DNA"/>
</dbReference>
<protein>
    <submittedName>
        <fullName evidence="2">Uncharacterized protein</fullName>
    </submittedName>
</protein>
<evidence type="ECO:0000313" key="2">
    <source>
        <dbReference type="EMBL" id="ERN12278.1"/>
    </source>
</evidence>
<gene>
    <name evidence="2" type="ORF">AMTR_s00034p00240540</name>
</gene>
<name>W1PW08_AMBTC</name>
<dbReference type="HOGENOM" id="CLU_1436238_0_0_1"/>
<reference evidence="3" key="1">
    <citation type="journal article" date="2013" name="Science">
        <title>The Amborella genome and the evolution of flowering plants.</title>
        <authorList>
            <consortium name="Amborella Genome Project"/>
        </authorList>
    </citation>
    <scope>NUCLEOTIDE SEQUENCE [LARGE SCALE GENOMIC DNA]</scope>
</reference>
<organism evidence="2 3">
    <name type="scientific">Amborella trichopoda</name>
    <dbReference type="NCBI Taxonomy" id="13333"/>
    <lineage>
        <taxon>Eukaryota</taxon>
        <taxon>Viridiplantae</taxon>
        <taxon>Streptophyta</taxon>
        <taxon>Embryophyta</taxon>
        <taxon>Tracheophyta</taxon>
        <taxon>Spermatophyta</taxon>
        <taxon>Magnoliopsida</taxon>
        <taxon>Amborellales</taxon>
        <taxon>Amborellaceae</taxon>
        <taxon>Amborella</taxon>
    </lineage>
</organism>
<keyword evidence="1" id="KW-0472">Membrane</keyword>
<dbReference type="AlphaFoldDB" id="W1PW08"/>
<evidence type="ECO:0000313" key="3">
    <source>
        <dbReference type="Proteomes" id="UP000017836"/>
    </source>
</evidence>
<feature type="transmembrane region" description="Helical" evidence="1">
    <location>
        <begin position="87"/>
        <end position="114"/>
    </location>
</feature>
<keyword evidence="1" id="KW-0812">Transmembrane</keyword>
<evidence type="ECO:0000256" key="1">
    <source>
        <dbReference type="SAM" id="Phobius"/>
    </source>
</evidence>
<keyword evidence="1" id="KW-1133">Transmembrane helix</keyword>
<dbReference type="Gramene" id="ERN12278">
    <property type="protein sequence ID" value="ERN12278"/>
    <property type="gene ID" value="AMTR_s00034p00240540"/>
</dbReference>